<evidence type="ECO:0000259" key="1">
    <source>
        <dbReference type="PROSITE" id="PS51301"/>
    </source>
</evidence>
<evidence type="ECO:0000313" key="3">
    <source>
        <dbReference type="Proteomes" id="UP000193303"/>
    </source>
</evidence>
<gene>
    <name evidence="2" type="ORF">BV912_01805</name>
</gene>
<dbReference type="PROSITE" id="PS51301">
    <property type="entry name" value="KILA_N"/>
    <property type="match status" value="1"/>
</dbReference>
<sequence length="235" mass="26775">MKPITLDYQGLSIHATREAWFNATEIAEYHGKRLDKFFERRRNQDYIRAIAAKHSFLNTPKTGDLKTPFNPADYPELIQTKRGRHNGGTWLHPDLMVCFARFISLEFEIWADQTIKALLIDGKDWKPSREEAATGHRLMCEAIYEAEAAAGKVPERYVYANESRRINRALTGKWAKLNRDGLSAAQLKIIKQLEIKNAALYMAGKSADERDLVLNRMAAPHRAAFQTALTVGVMQ</sequence>
<dbReference type="InterPro" id="IPR018004">
    <property type="entry name" value="KilA/APSES_HTH"/>
</dbReference>
<dbReference type="Pfam" id="PF04383">
    <property type="entry name" value="KilA-N"/>
    <property type="match status" value="1"/>
</dbReference>
<protein>
    <recommendedName>
        <fullName evidence="1">KilA-N domain-containing protein</fullName>
    </recommendedName>
</protein>
<comment type="caution">
    <text evidence="2">The sequence shown here is derived from an EMBL/GenBank/DDBJ whole genome shotgun (WGS) entry which is preliminary data.</text>
</comment>
<organism evidence="2 3">
    <name type="scientific">Neisseria dumasiana</name>
    <dbReference type="NCBI Taxonomy" id="1931275"/>
    <lineage>
        <taxon>Bacteria</taxon>
        <taxon>Pseudomonadati</taxon>
        <taxon>Pseudomonadota</taxon>
        <taxon>Betaproteobacteria</taxon>
        <taxon>Neisseriales</taxon>
        <taxon>Neisseriaceae</taxon>
        <taxon>Neisseria</taxon>
    </lineage>
</organism>
<name>A0A1X3DKV2_9NEIS</name>
<dbReference type="Proteomes" id="UP000193303">
    <property type="component" value="Unassembled WGS sequence"/>
</dbReference>
<dbReference type="AlphaFoldDB" id="A0A1X3DKV2"/>
<dbReference type="InterPro" id="IPR017880">
    <property type="entry name" value="KilA_N"/>
</dbReference>
<dbReference type="SMART" id="SM01252">
    <property type="entry name" value="KilA-N"/>
    <property type="match status" value="1"/>
</dbReference>
<reference evidence="3" key="1">
    <citation type="submission" date="2017-01" db="EMBL/GenBank/DDBJ databases">
        <authorList>
            <person name="Mah S.A."/>
            <person name="Swanson W.J."/>
            <person name="Moy G.W."/>
            <person name="Vacquier V.D."/>
        </authorList>
    </citation>
    <scope>NUCLEOTIDE SEQUENCE [LARGE SCALE GENOMIC DNA]</scope>
    <source>
        <strain evidence="3">124861</strain>
    </source>
</reference>
<dbReference type="EMBL" id="MTAB01000003">
    <property type="protein sequence ID" value="OSI24614.1"/>
    <property type="molecule type" value="Genomic_DNA"/>
</dbReference>
<evidence type="ECO:0000313" key="2">
    <source>
        <dbReference type="EMBL" id="OSI24614.1"/>
    </source>
</evidence>
<feature type="domain" description="KilA-N" evidence="1">
    <location>
        <begin position="2"/>
        <end position="118"/>
    </location>
</feature>
<proteinExistence type="predicted"/>
<accession>A0A1X3DKV2</accession>